<dbReference type="InterPro" id="IPR057798">
    <property type="entry name" value="PH_YqeB"/>
</dbReference>
<keyword evidence="5" id="KW-1185">Reference proteome</keyword>
<sequence>MTTTDDRPVTLALPGVWPWLFRIGTPIAGFGLGFVVAPLVRWMLSTVDSAPGPLRILAQLPTGWAVLVTTLLGVAAGIYVAQQAIKESLVLTVDRDHVGLTQDGAEHYLPRERVDAVFRDGKDLVLLDARTTELARNKASDLSWTQVQEAFERFGYPWRGAADPHDAQFTRWVDGHPDLDATTHELLRRRARALKDGQSGAVGDAQDRLRALGIVVRDRDGKQEYRVARS</sequence>
<evidence type="ECO:0000259" key="3">
    <source>
        <dbReference type="Pfam" id="PF23494"/>
    </source>
</evidence>
<dbReference type="RefSeq" id="WP_207223397.1">
    <property type="nucleotide sequence ID" value="NZ_SHKL01000001.1"/>
</dbReference>
<dbReference type="InterPro" id="IPR056411">
    <property type="entry name" value="CysS_C"/>
</dbReference>
<reference evidence="4 5" key="1">
    <citation type="submission" date="2019-02" db="EMBL/GenBank/DDBJ databases">
        <title>Sequencing the genomes of 1000 actinobacteria strains.</title>
        <authorList>
            <person name="Klenk H.-P."/>
        </authorList>
    </citation>
    <scope>NUCLEOTIDE SEQUENCE [LARGE SCALE GENOMIC DNA]</scope>
    <source>
        <strain evidence="4 5">DSM 45779</strain>
    </source>
</reference>
<dbReference type="Proteomes" id="UP000291591">
    <property type="component" value="Unassembled WGS sequence"/>
</dbReference>
<name>A0A4Q7UTU5_PSEST</name>
<comment type="caution">
    <text evidence="4">The sequence shown here is derived from an EMBL/GenBank/DDBJ whole genome shotgun (WGS) entry which is preliminary data.</text>
</comment>
<evidence type="ECO:0000313" key="4">
    <source>
        <dbReference type="EMBL" id="RZT83409.1"/>
    </source>
</evidence>
<keyword evidence="1" id="KW-0812">Transmembrane</keyword>
<keyword evidence="1" id="KW-1133">Transmembrane helix</keyword>
<dbReference type="Pfam" id="PF23494">
    <property type="entry name" value="bPH_10"/>
    <property type="match status" value="1"/>
</dbReference>
<protein>
    <recommendedName>
        <fullName evidence="6">DUF308 domain-containing protein</fullName>
    </recommendedName>
</protein>
<proteinExistence type="predicted"/>
<feature type="transmembrane region" description="Helical" evidence="1">
    <location>
        <begin position="56"/>
        <end position="81"/>
    </location>
</feature>
<feature type="transmembrane region" description="Helical" evidence="1">
    <location>
        <begin position="20"/>
        <end position="44"/>
    </location>
</feature>
<feature type="domain" description="Cysteinyl-tRNA ligase anticodon binding" evidence="2">
    <location>
        <begin position="176"/>
        <end position="226"/>
    </location>
</feature>
<dbReference type="EMBL" id="SHKL01000001">
    <property type="protein sequence ID" value="RZT83409.1"/>
    <property type="molecule type" value="Genomic_DNA"/>
</dbReference>
<accession>A0A4Q7UTU5</accession>
<organism evidence="4 5">
    <name type="scientific">Pseudonocardia sediminis</name>
    <dbReference type="NCBI Taxonomy" id="1397368"/>
    <lineage>
        <taxon>Bacteria</taxon>
        <taxon>Bacillati</taxon>
        <taxon>Actinomycetota</taxon>
        <taxon>Actinomycetes</taxon>
        <taxon>Pseudonocardiales</taxon>
        <taxon>Pseudonocardiaceae</taxon>
        <taxon>Pseudonocardia</taxon>
    </lineage>
</organism>
<dbReference type="AlphaFoldDB" id="A0A4Q7UTU5"/>
<evidence type="ECO:0000256" key="1">
    <source>
        <dbReference type="SAM" id="Phobius"/>
    </source>
</evidence>
<evidence type="ECO:0000259" key="2">
    <source>
        <dbReference type="Pfam" id="PF23493"/>
    </source>
</evidence>
<dbReference type="Pfam" id="PF23493">
    <property type="entry name" value="CysS_C"/>
    <property type="match status" value="1"/>
</dbReference>
<feature type="domain" description="YqeB PH" evidence="3">
    <location>
        <begin position="10"/>
        <end position="159"/>
    </location>
</feature>
<keyword evidence="1" id="KW-0472">Membrane</keyword>
<evidence type="ECO:0000313" key="5">
    <source>
        <dbReference type="Proteomes" id="UP000291591"/>
    </source>
</evidence>
<gene>
    <name evidence="4" type="ORF">EV383_0212</name>
</gene>
<evidence type="ECO:0008006" key="6">
    <source>
        <dbReference type="Google" id="ProtNLM"/>
    </source>
</evidence>